<protein>
    <submittedName>
        <fullName evidence="1">Uncharacterized protein</fullName>
    </submittedName>
</protein>
<gene>
    <name evidence="1" type="ORF">GRI62_03980</name>
</gene>
<evidence type="ECO:0000313" key="2">
    <source>
        <dbReference type="Proteomes" id="UP000460626"/>
    </source>
</evidence>
<proteinExistence type="predicted"/>
<dbReference type="AlphaFoldDB" id="A0A845A1D7"/>
<accession>A0A845A1D7</accession>
<dbReference type="OrthoDB" id="7408950at2"/>
<evidence type="ECO:0000313" key="1">
    <source>
        <dbReference type="EMBL" id="MXO92767.1"/>
    </source>
</evidence>
<keyword evidence="2" id="KW-1185">Reference proteome</keyword>
<reference evidence="1 2" key="1">
    <citation type="submission" date="2019-12" db="EMBL/GenBank/DDBJ databases">
        <title>Genomic-based taxomic classification of the family Erythrobacteraceae.</title>
        <authorList>
            <person name="Xu L."/>
        </authorList>
    </citation>
    <scope>NUCLEOTIDE SEQUENCE [LARGE SCALE GENOMIC DNA]</scope>
    <source>
        <strain evidence="1 2">RC4-10-4</strain>
    </source>
</reference>
<organism evidence="1 2">
    <name type="scientific">Aurantiacibacter arachoides</name>
    <dbReference type="NCBI Taxonomy" id="1850444"/>
    <lineage>
        <taxon>Bacteria</taxon>
        <taxon>Pseudomonadati</taxon>
        <taxon>Pseudomonadota</taxon>
        <taxon>Alphaproteobacteria</taxon>
        <taxon>Sphingomonadales</taxon>
        <taxon>Erythrobacteraceae</taxon>
        <taxon>Aurantiacibacter</taxon>
    </lineage>
</organism>
<comment type="caution">
    <text evidence="1">The sequence shown here is derived from an EMBL/GenBank/DDBJ whole genome shotgun (WGS) entry which is preliminary data.</text>
</comment>
<name>A0A845A1D7_9SPHN</name>
<dbReference type="EMBL" id="WTYH01000001">
    <property type="protein sequence ID" value="MXO92767.1"/>
    <property type="molecule type" value="Genomic_DNA"/>
</dbReference>
<sequence length="183" mass="19658">MVAGLPDASVRAAQDCLLVIWDAQDAPADRREFDVVHDEVEGGAISCATGTSASEFEQALVAIRAAAAANDKAALMRELSVPLLYIDSDGNRRDVLADELVEAGFDAVFSPDVLAMMQDLQLADMTVVPDQGAFFRLGAIWLVADRQGGRPRLVTVNSQAFREAEEAASKVATRERRPALDGR</sequence>
<dbReference type="Proteomes" id="UP000460626">
    <property type="component" value="Unassembled WGS sequence"/>
</dbReference>